<dbReference type="InterPro" id="IPR012677">
    <property type="entry name" value="Nucleotide-bd_a/b_plait_sf"/>
</dbReference>
<organism evidence="5 6">
    <name type="scientific">Serendipita vermifera MAFF 305830</name>
    <dbReference type="NCBI Taxonomy" id="933852"/>
    <lineage>
        <taxon>Eukaryota</taxon>
        <taxon>Fungi</taxon>
        <taxon>Dikarya</taxon>
        <taxon>Basidiomycota</taxon>
        <taxon>Agaricomycotina</taxon>
        <taxon>Agaricomycetes</taxon>
        <taxon>Sebacinales</taxon>
        <taxon>Serendipitaceae</taxon>
        <taxon>Serendipita</taxon>
    </lineage>
</organism>
<dbReference type="GO" id="GO:0005634">
    <property type="term" value="C:nucleus"/>
    <property type="evidence" value="ECO:0007669"/>
    <property type="project" value="TreeGrafter"/>
</dbReference>
<dbReference type="InterPro" id="IPR050374">
    <property type="entry name" value="RRT5_SRSF_SR"/>
</dbReference>
<dbReference type="InterPro" id="IPR035979">
    <property type="entry name" value="RBD_domain_sf"/>
</dbReference>
<accession>A0A0C3AUM2</accession>
<feature type="compositionally biased region" description="Gly residues" evidence="3">
    <location>
        <begin position="85"/>
        <end position="114"/>
    </location>
</feature>
<dbReference type="PANTHER" id="PTHR23003:SF51">
    <property type="entry name" value="SERINE-ARGININE PROTEIN 55"/>
    <property type="match status" value="1"/>
</dbReference>
<dbReference type="InterPro" id="IPR000504">
    <property type="entry name" value="RRM_dom"/>
</dbReference>
<proteinExistence type="predicted"/>
<feature type="domain" description="RRM" evidence="4">
    <location>
        <begin position="3"/>
        <end position="73"/>
    </location>
</feature>
<dbReference type="SUPFAM" id="SSF54928">
    <property type="entry name" value="RNA-binding domain, RBD"/>
    <property type="match status" value="1"/>
</dbReference>
<reference evidence="6" key="2">
    <citation type="submission" date="2015-01" db="EMBL/GenBank/DDBJ databases">
        <title>Evolutionary Origins and Diversification of the Mycorrhizal Mutualists.</title>
        <authorList>
            <consortium name="DOE Joint Genome Institute"/>
            <consortium name="Mycorrhizal Genomics Consortium"/>
            <person name="Kohler A."/>
            <person name="Kuo A."/>
            <person name="Nagy L.G."/>
            <person name="Floudas D."/>
            <person name="Copeland A."/>
            <person name="Barry K.W."/>
            <person name="Cichocki N."/>
            <person name="Veneault-Fourrey C."/>
            <person name="LaButti K."/>
            <person name="Lindquist E.A."/>
            <person name="Lipzen A."/>
            <person name="Lundell T."/>
            <person name="Morin E."/>
            <person name="Murat C."/>
            <person name="Riley R."/>
            <person name="Ohm R."/>
            <person name="Sun H."/>
            <person name="Tunlid A."/>
            <person name="Henrissat B."/>
            <person name="Grigoriev I.V."/>
            <person name="Hibbett D.S."/>
            <person name="Martin F."/>
        </authorList>
    </citation>
    <scope>NUCLEOTIDE SEQUENCE [LARGE SCALE GENOMIC DNA]</scope>
    <source>
        <strain evidence="6">MAFF 305830</strain>
    </source>
</reference>
<name>A0A0C3AUM2_SERVB</name>
<evidence type="ECO:0000313" key="6">
    <source>
        <dbReference type="Proteomes" id="UP000054097"/>
    </source>
</evidence>
<dbReference type="GO" id="GO:0003729">
    <property type="term" value="F:mRNA binding"/>
    <property type="evidence" value="ECO:0007669"/>
    <property type="project" value="TreeGrafter"/>
</dbReference>
<evidence type="ECO:0000259" key="4">
    <source>
        <dbReference type="PROSITE" id="PS50102"/>
    </source>
</evidence>
<evidence type="ECO:0000256" key="1">
    <source>
        <dbReference type="ARBA" id="ARBA00022884"/>
    </source>
</evidence>
<gene>
    <name evidence="5" type="ORF">M408DRAFT_332220</name>
</gene>
<dbReference type="GO" id="GO:0005737">
    <property type="term" value="C:cytoplasm"/>
    <property type="evidence" value="ECO:0007669"/>
    <property type="project" value="TreeGrafter"/>
</dbReference>
<feature type="region of interest" description="Disordered" evidence="3">
    <location>
        <begin position="76"/>
        <end position="115"/>
    </location>
</feature>
<dbReference type="AlphaFoldDB" id="A0A0C3AUM2"/>
<protein>
    <recommendedName>
        <fullName evidence="4">RRM domain-containing protein</fullName>
    </recommendedName>
</protein>
<dbReference type="Proteomes" id="UP000054097">
    <property type="component" value="Unassembled WGS sequence"/>
</dbReference>
<evidence type="ECO:0000256" key="3">
    <source>
        <dbReference type="SAM" id="MobiDB-lite"/>
    </source>
</evidence>
<dbReference type="HOGENOM" id="CLU_012062_34_5_1"/>
<keyword evidence="1 2" id="KW-0694">RNA-binding</keyword>
<evidence type="ECO:0000313" key="5">
    <source>
        <dbReference type="EMBL" id="KIM23734.1"/>
    </source>
</evidence>
<dbReference type="OrthoDB" id="1099063at2759"/>
<dbReference type="Pfam" id="PF00076">
    <property type="entry name" value="RRM_1"/>
    <property type="match status" value="1"/>
</dbReference>
<dbReference type="STRING" id="933852.A0A0C3AUM2"/>
<dbReference type="SMART" id="SM00360">
    <property type="entry name" value="RRM"/>
    <property type="match status" value="1"/>
</dbReference>
<sequence length="175" mass="18706">MSKRLYVGKLPVDARPEEVKSFFEGYGTMVDCRILTGFGFIEFETEKDADDVVRNFNGKSFMGSEIIVEFAKDSRPKRNYEDRGGGSYRSEGGGYRGGGGGGGGERGGGGGRGKPPGIRLVVSGVSRDTSWQVCFVAHSFLAHAIWPIPIIVESSSSCTLSLLERPLGGSVLAMA</sequence>
<dbReference type="Gene3D" id="3.30.70.330">
    <property type="match status" value="1"/>
</dbReference>
<dbReference type="PANTHER" id="PTHR23003">
    <property type="entry name" value="RNA RECOGNITION MOTIF RRM DOMAIN CONTAINING PROTEIN"/>
    <property type="match status" value="1"/>
</dbReference>
<reference evidence="5 6" key="1">
    <citation type="submission" date="2014-04" db="EMBL/GenBank/DDBJ databases">
        <authorList>
            <consortium name="DOE Joint Genome Institute"/>
            <person name="Kuo A."/>
            <person name="Zuccaro A."/>
            <person name="Kohler A."/>
            <person name="Nagy L.G."/>
            <person name="Floudas D."/>
            <person name="Copeland A."/>
            <person name="Barry K.W."/>
            <person name="Cichocki N."/>
            <person name="Veneault-Fourrey C."/>
            <person name="LaButti K."/>
            <person name="Lindquist E.A."/>
            <person name="Lipzen A."/>
            <person name="Lundell T."/>
            <person name="Morin E."/>
            <person name="Murat C."/>
            <person name="Sun H."/>
            <person name="Tunlid A."/>
            <person name="Henrissat B."/>
            <person name="Grigoriev I.V."/>
            <person name="Hibbett D.S."/>
            <person name="Martin F."/>
            <person name="Nordberg H.P."/>
            <person name="Cantor M.N."/>
            <person name="Hua S.X."/>
        </authorList>
    </citation>
    <scope>NUCLEOTIDE SEQUENCE [LARGE SCALE GENOMIC DNA]</scope>
    <source>
        <strain evidence="5 6">MAFF 305830</strain>
    </source>
</reference>
<dbReference type="EMBL" id="KN824333">
    <property type="protein sequence ID" value="KIM23734.1"/>
    <property type="molecule type" value="Genomic_DNA"/>
</dbReference>
<evidence type="ECO:0000256" key="2">
    <source>
        <dbReference type="PROSITE-ProRule" id="PRU00176"/>
    </source>
</evidence>
<keyword evidence="6" id="KW-1185">Reference proteome</keyword>
<dbReference type="PROSITE" id="PS50102">
    <property type="entry name" value="RRM"/>
    <property type="match status" value="1"/>
</dbReference>